<dbReference type="Pfam" id="PF03288">
    <property type="entry name" value="Pox_D5"/>
    <property type="match status" value="1"/>
</dbReference>
<evidence type="ECO:0000313" key="6">
    <source>
        <dbReference type="EMBL" id="SPF36602.1"/>
    </source>
</evidence>
<organism evidence="6 7">
    <name type="scientific">Candidatus Desulfosporosinus infrequens</name>
    <dbReference type="NCBI Taxonomy" id="2043169"/>
    <lineage>
        <taxon>Bacteria</taxon>
        <taxon>Bacillati</taxon>
        <taxon>Bacillota</taxon>
        <taxon>Clostridia</taxon>
        <taxon>Eubacteriales</taxon>
        <taxon>Desulfitobacteriaceae</taxon>
        <taxon>Desulfosporosinus</taxon>
    </lineage>
</organism>
<dbReference type="PROSITE" id="PS51206">
    <property type="entry name" value="SF3_HELICASE_1"/>
    <property type="match status" value="1"/>
</dbReference>
<dbReference type="GO" id="GO:0005524">
    <property type="term" value="F:ATP binding"/>
    <property type="evidence" value="ECO:0007669"/>
    <property type="project" value="UniProtKB-KW"/>
</dbReference>
<dbReference type="InterPro" id="IPR051620">
    <property type="entry name" value="ORF904-like_C"/>
</dbReference>
<dbReference type="SUPFAM" id="SSF52540">
    <property type="entry name" value="P-loop containing nucleoside triphosphate hydrolases"/>
    <property type="match status" value="1"/>
</dbReference>
<dbReference type="GO" id="GO:0004386">
    <property type="term" value="F:helicase activity"/>
    <property type="evidence" value="ECO:0007669"/>
    <property type="project" value="UniProtKB-KW"/>
</dbReference>
<proteinExistence type="predicted"/>
<dbReference type="PANTHER" id="PTHR35372">
    <property type="entry name" value="ATP BINDING PROTEIN-RELATED"/>
    <property type="match status" value="1"/>
</dbReference>
<dbReference type="PANTHER" id="PTHR35372:SF2">
    <property type="entry name" value="SF3 HELICASE DOMAIN-CONTAINING PROTEIN"/>
    <property type="match status" value="1"/>
</dbReference>
<dbReference type="InterPro" id="IPR006500">
    <property type="entry name" value="Helicase_put_C_phage/plasmid"/>
</dbReference>
<keyword evidence="3" id="KW-0347">Helicase</keyword>
<feature type="domain" description="SF3 helicase" evidence="5">
    <location>
        <begin position="503"/>
        <end position="658"/>
    </location>
</feature>
<evidence type="ECO:0000256" key="4">
    <source>
        <dbReference type="ARBA" id="ARBA00022840"/>
    </source>
</evidence>
<dbReference type="Proteomes" id="UP000238916">
    <property type="component" value="Unassembled WGS sequence"/>
</dbReference>
<evidence type="ECO:0000313" key="7">
    <source>
        <dbReference type="Proteomes" id="UP000238916"/>
    </source>
</evidence>
<dbReference type="Pfam" id="PF08706">
    <property type="entry name" value="D5_N"/>
    <property type="match status" value="1"/>
</dbReference>
<dbReference type="NCBIfam" id="TIGR01613">
    <property type="entry name" value="primase_Cterm"/>
    <property type="match status" value="1"/>
</dbReference>
<dbReference type="InterPro" id="IPR014015">
    <property type="entry name" value="Helicase_SF3_DNA-vir"/>
</dbReference>
<keyword evidence="4" id="KW-0067">ATP-binding</keyword>
<dbReference type="InterPro" id="IPR014818">
    <property type="entry name" value="Phage/plasmid_primase_P4_C"/>
</dbReference>
<accession>A0A2U3KA97</accession>
<dbReference type="Pfam" id="PF19263">
    <property type="entry name" value="DUF5906"/>
    <property type="match status" value="1"/>
</dbReference>
<protein>
    <submittedName>
        <fullName evidence="6">Putative Phage/plasmid primase, P4 family domain protein</fullName>
    </submittedName>
</protein>
<reference evidence="7" key="1">
    <citation type="submission" date="2018-02" db="EMBL/GenBank/DDBJ databases">
        <authorList>
            <person name="Hausmann B."/>
        </authorList>
    </citation>
    <scope>NUCLEOTIDE SEQUENCE [LARGE SCALE GENOMIC DNA]</scope>
    <source>
        <strain evidence="7">Peat soil MAG SbF1</strain>
    </source>
</reference>
<dbReference type="GO" id="GO:0016787">
    <property type="term" value="F:hydrolase activity"/>
    <property type="evidence" value="ECO:0007669"/>
    <property type="project" value="UniProtKB-KW"/>
</dbReference>
<dbReference type="OrthoDB" id="9763644at2"/>
<dbReference type="SMART" id="SM00885">
    <property type="entry name" value="D5_N"/>
    <property type="match status" value="1"/>
</dbReference>
<evidence type="ECO:0000259" key="5">
    <source>
        <dbReference type="PROSITE" id="PS51206"/>
    </source>
</evidence>
<keyword evidence="2" id="KW-0378">Hydrolase</keyword>
<evidence type="ECO:0000256" key="1">
    <source>
        <dbReference type="ARBA" id="ARBA00022741"/>
    </source>
</evidence>
<gene>
    <name evidence="6" type="ORF">SBF1_1630003</name>
</gene>
<dbReference type="InterPro" id="IPR004968">
    <property type="entry name" value="DNA_primase/NTPase_C"/>
</dbReference>
<evidence type="ECO:0000256" key="2">
    <source>
        <dbReference type="ARBA" id="ARBA00022801"/>
    </source>
</evidence>
<dbReference type="InterPro" id="IPR045455">
    <property type="entry name" value="NrS-1_pol-like_helicase"/>
</dbReference>
<keyword evidence="1" id="KW-0547">Nucleotide-binding</keyword>
<sequence length="778" mass="88838">MNLKYDGSLTIATGNSRKDKKWVPKEILWSELLSRVQTTQRTAETVAEYRKMSKDEQDARKDVGGFVGGKLKGGRRKKGFVEYRSIVALDGDYAKLSMWSDILMFNGYACCIYATHKHAPDAPRFRLLIPLMRRVTPDEYQAIARKIADDLGIEQFDDTTYSPERLMYWPSTSLDGEFLFEYQDGPWLNPDEVLARYEDWTDTSSWPVSSRQREIVKTTVAKQADPTAKEGIVGAFCRTYSITEALETFLSDVYESCDIEDRYTYTGGSTSGGLVTYKDLYAYSHHATDPASSKLCNAFDLVRLHKFGELDKDAEDGTQTTKLPSFKAMMDFARNDVGVQKFEREERIEAAKVDFKNEKVNPKKIFFKEEKFIPAYMAEWFLQRHHAFVMNEDVYLYRNGVYVKDERTFKNEATTALGLEFQSSRVREAMDYIKNTIPLILAEEAVETGSLLNLKNGLLDLETLELKPHTPECRTTLQLPVVYDLDADTFPIDTFLKKVMPHDAIPVLEEYVGYCFLATMRYEGSLILQGEGGNGKGTLIAVISEMLGKKNVSNVSFQALTDNRFAVAQLFGKLANLHADIPNKTLENTEVFKQVTSGDMMQAEQKHKDPFSFRNRAKLIYSANEPPLSKDNTEGFHRRLLLIPFPTKFRDRRLRESLFKAEALSGFLLRALQGMQRLVVQGDFSSSETIAAARAEYRLASDTVAHFLDEYCSFDTVEMVGKQDLYDAFRNVCAQWGNHPLSQTKFNARLKALHPELTEYHQKGPRYWKGINLEINDF</sequence>
<dbReference type="EMBL" id="OMOF01000072">
    <property type="protein sequence ID" value="SPF36602.1"/>
    <property type="molecule type" value="Genomic_DNA"/>
</dbReference>
<dbReference type="Gene3D" id="3.40.50.300">
    <property type="entry name" value="P-loop containing nucleotide triphosphate hydrolases"/>
    <property type="match status" value="1"/>
</dbReference>
<evidence type="ECO:0000256" key="3">
    <source>
        <dbReference type="ARBA" id="ARBA00022806"/>
    </source>
</evidence>
<name>A0A2U3KA97_9FIRM</name>
<dbReference type="AlphaFoldDB" id="A0A2U3KA97"/>
<dbReference type="InterPro" id="IPR027417">
    <property type="entry name" value="P-loop_NTPase"/>
</dbReference>